<dbReference type="Pfam" id="PF00989">
    <property type="entry name" value="PAS"/>
    <property type="match status" value="1"/>
</dbReference>
<dbReference type="InterPro" id="IPR013767">
    <property type="entry name" value="PAS_fold"/>
</dbReference>
<dbReference type="Proteomes" id="UP000613160">
    <property type="component" value="Unassembled WGS sequence"/>
</dbReference>
<evidence type="ECO:0000259" key="3">
    <source>
        <dbReference type="PROSITE" id="PS50112"/>
    </source>
</evidence>
<dbReference type="SUPFAM" id="SSF55073">
    <property type="entry name" value="Nucleotide cyclase"/>
    <property type="match status" value="1"/>
</dbReference>
<dbReference type="InterPro" id="IPR029787">
    <property type="entry name" value="Nucleotide_cyclase"/>
</dbReference>
<feature type="domain" description="PAS" evidence="3">
    <location>
        <begin position="22"/>
        <end position="60"/>
    </location>
</feature>
<dbReference type="CDD" id="cd00130">
    <property type="entry name" value="PAS"/>
    <property type="match status" value="1"/>
</dbReference>
<evidence type="ECO:0000256" key="2">
    <source>
        <dbReference type="ARBA" id="ARBA00034247"/>
    </source>
</evidence>
<feature type="domain" description="PAC" evidence="4">
    <location>
        <begin position="105"/>
        <end position="159"/>
    </location>
</feature>
<dbReference type="GO" id="GO:1902201">
    <property type="term" value="P:negative regulation of bacterial-type flagellum-dependent cell motility"/>
    <property type="evidence" value="ECO:0007669"/>
    <property type="project" value="TreeGrafter"/>
</dbReference>
<reference evidence="6" key="2">
    <citation type="submission" date="2020-09" db="EMBL/GenBank/DDBJ databases">
        <authorList>
            <person name="Sun Q."/>
            <person name="Zhou Y."/>
        </authorList>
    </citation>
    <scope>NUCLEOTIDE SEQUENCE</scope>
    <source>
        <strain evidence="6">CGMCC 1.15493</strain>
    </source>
</reference>
<dbReference type="PROSITE" id="PS50112">
    <property type="entry name" value="PAS"/>
    <property type="match status" value="1"/>
</dbReference>
<dbReference type="GO" id="GO:0005886">
    <property type="term" value="C:plasma membrane"/>
    <property type="evidence" value="ECO:0007669"/>
    <property type="project" value="TreeGrafter"/>
</dbReference>
<dbReference type="GO" id="GO:0052621">
    <property type="term" value="F:diguanylate cyclase activity"/>
    <property type="evidence" value="ECO:0007669"/>
    <property type="project" value="UniProtKB-EC"/>
</dbReference>
<dbReference type="EMBL" id="BMJJ01000015">
    <property type="protein sequence ID" value="GGD39023.1"/>
    <property type="molecule type" value="Genomic_DNA"/>
</dbReference>
<dbReference type="EC" id="2.7.7.65" evidence="1"/>
<dbReference type="Gene3D" id="3.30.450.20">
    <property type="entry name" value="PAS domain"/>
    <property type="match status" value="1"/>
</dbReference>
<dbReference type="PANTHER" id="PTHR45138">
    <property type="entry name" value="REGULATORY COMPONENTS OF SENSORY TRANSDUCTION SYSTEM"/>
    <property type="match status" value="1"/>
</dbReference>
<dbReference type="InterPro" id="IPR000160">
    <property type="entry name" value="GGDEF_dom"/>
</dbReference>
<organism evidence="6 7">
    <name type="scientific">Aureimonas glaciei</name>
    <dbReference type="NCBI Taxonomy" id="1776957"/>
    <lineage>
        <taxon>Bacteria</taxon>
        <taxon>Pseudomonadati</taxon>
        <taxon>Pseudomonadota</taxon>
        <taxon>Alphaproteobacteria</taxon>
        <taxon>Hyphomicrobiales</taxon>
        <taxon>Aurantimonadaceae</taxon>
        <taxon>Aureimonas</taxon>
    </lineage>
</organism>
<dbReference type="SUPFAM" id="SSF55785">
    <property type="entry name" value="PYP-like sensor domain (PAS domain)"/>
    <property type="match status" value="1"/>
</dbReference>
<gene>
    <name evidence="6" type="ORF">GCM10011335_47240</name>
</gene>
<dbReference type="PROSITE" id="PS50113">
    <property type="entry name" value="PAC"/>
    <property type="match status" value="1"/>
</dbReference>
<dbReference type="InterPro" id="IPR035965">
    <property type="entry name" value="PAS-like_dom_sf"/>
</dbReference>
<evidence type="ECO:0000256" key="1">
    <source>
        <dbReference type="ARBA" id="ARBA00012528"/>
    </source>
</evidence>
<comment type="catalytic activity">
    <reaction evidence="2">
        <text>2 GTP = 3',3'-c-di-GMP + 2 diphosphate</text>
        <dbReference type="Rhea" id="RHEA:24898"/>
        <dbReference type="ChEBI" id="CHEBI:33019"/>
        <dbReference type="ChEBI" id="CHEBI:37565"/>
        <dbReference type="ChEBI" id="CHEBI:58805"/>
        <dbReference type="EC" id="2.7.7.65"/>
    </reaction>
</comment>
<sequence>MGAKQLSSSHNVTEHPQIFAIQLMEHLVVPTFVLDASGTCIIWNLACERLTGLAAAQVVGTKDHWRGLYRRKRPCLADLVLRERSDSIDSLYSVNRGKSFGDTGLSAENWCEPPNACGQRRYLAFDAGPIFSETGELLAVVETLRDITVQKEAQMALEALASQDGLTGIPNRRYFDQFLQQEWHRAMRDDRPLSLLMIDIDHFKQYNDVLGHQNGDECLKRTASLLSGAMLRSTDFVARYGGEEFAAVLPGTDLDGAASVGERILEIMGATALPHPGIDPKVLTVSIGAASLGTDMTSPDSLIATADAALYNAKRQGRNRVVVAERARAPQVEALMSA</sequence>
<dbReference type="SMART" id="SM00267">
    <property type="entry name" value="GGDEF"/>
    <property type="match status" value="1"/>
</dbReference>
<dbReference type="InterPro" id="IPR000014">
    <property type="entry name" value="PAS"/>
</dbReference>
<dbReference type="NCBIfam" id="TIGR00254">
    <property type="entry name" value="GGDEF"/>
    <property type="match status" value="1"/>
</dbReference>
<proteinExistence type="predicted"/>
<evidence type="ECO:0000313" key="7">
    <source>
        <dbReference type="Proteomes" id="UP000613160"/>
    </source>
</evidence>
<accession>A0A917DIK4</accession>
<protein>
    <recommendedName>
        <fullName evidence="1">diguanylate cyclase</fullName>
        <ecNumber evidence="1">2.7.7.65</ecNumber>
    </recommendedName>
</protein>
<evidence type="ECO:0000259" key="4">
    <source>
        <dbReference type="PROSITE" id="PS50113"/>
    </source>
</evidence>
<dbReference type="PANTHER" id="PTHR45138:SF9">
    <property type="entry name" value="DIGUANYLATE CYCLASE DGCM-RELATED"/>
    <property type="match status" value="1"/>
</dbReference>
<dbReference type="InterPro" id="IPR050469">
    <property type="entry name" value="Diguanylate_Cyclase"/>
</dbReference>
<dbReference type="RefSeq" id="WP_188854912.1">
    <property type="nucleotide sequence ID" value="NZ_BMJJ01000015.1"/>
</dbReference>
<evidence type="ECO:0000259" key="5">
    <source>
        <dbReference type="PROSITE" id="PS50887"/>
    </source>
</evidence>
<comment type="caution">
    <text evidence="6">The sequence shown here is derived from an EMBL/GenBank/DDBJ whole genome shotgun (WGS) entry which is preliminary data.</text>
</comment>
<name>A0A917DIK4_9HYPH</name>
<dbReference type="PROSITE" id="PS50887">
    <property type="entry name" value="GGDEF"/>
    <property type="match status" value="1"/>
</dbReference>
<evidence type="ECO:0000313" key="6">
    <source>
        <dbReference type="EMBL" id="GGD39023.1"/>
    </source>
</evidence>
<dbReference type="CDD" id="cd01949">
    <property type="entry name" value="GGDEF"/>
    <property type="match status" value="1"/>
</dbReference>
<feature type="domain" description="GGDEF" evidence="5">
    <location>
        <begin position="191"/>
        <end position="326"/>
    </location>
</feature>
<dbReference type="AlphaFoldDB" id="A0A917DIK4"/>
<dbReference type="GO" id="GO:0043709">
    <property type="term" value="P:cell adhesion involved in single-species biofilm formation"/>
    <property type="evidence" value="ECO:0007669"/>
    <property type="project" value="TreeGrafter"/>
</dbReference>
<dbReference type="InterPro" id="IPR043128">
    <property type="entry name" value="Rev_trsase/Diguanyl_cyclase"/>
</dbReference>
<dbReference type="InterPro" id="IPR000700">
    <property type="entry name" value="PAS-assoc_C"/>
</dbReference>
<dbReference type="Gene3D" id="3.30.70.270">
    <property type="match status" value="1"/>
</dbReference>
<keyword evidence="7" id="KW-1185">Reference proteome</keyword>
<dbReference type="GO" id="GO:0006355">
    <property type="term" value="P:regulation of DNA-templated transcription"/>
    <property type="evidence" value="ECO:0007669"/>
    <property type="project" value="InterPro"/>
</dbReference>
<reference evidence="6" key="1">
    <citation type="journal article" date="2014" name="Int. J. Syst. Evol. Microbiol.">
        <title>Complete genome sequence of Corynebacterium casei LMG S-19264T (=DSM 44701T), isolated from a smear-ripened cheese.</title>
        <authorList>
            <consortium name="US DOE Joint Genome Institute (JGI-PGF)"/>
            <person name="Walter F."/>
            <person name="Albersmeier A."/>
            <person name="Kalinowski J."/>
            <person name="Ruckert C."/>
        </authorList>
    </citation>
    <scope>NUCLEOTIDE SEQUENCE</scope>
    <source>
        <strain evidence="6">CGMCC 1.15493</strain>
    </source>
</reference>
<dbReference type="FunFam" id="3.30.70.270:FF:000001">
    <property type="entry name" value="Diguanylate cyclase domain protein"/>
    <property type="match status" value="1"/>
</dbReference>
<dbReference type="Pfam" id="PF00990">
    <property type="entry name" value="GGDEF"/>
    <property type="match status" value="1"/>
</dbReference>